<proteinExistence type="inferred from homology"/>
<keyword evidence="3 6" id="KW-0489">Methyltransferase</keyword>
<protein>
    <recommendedName>
        <fullName evidence="6">Ribosomal RNA small subunit methyltransferase G</fullName>
        <ecNumber evidence="6">2.1.1.-</ecNumber>
    </recommendedName>
    <alternativeName>
        <fullName evidence="6">16S rRNA 7-methylguanosine methyltransferase</fullName>
        <shortName evidence="6">16S rRNA m7G methyltransferase</shortName>
    </alternativeName>
</protein>
<dbReference type="AlphaFoldDB" id="A0A4R2BAE7"/>
<dbReference type="NCBIfam" id="TIGR00138">
    <property type="entry name" value="rsmG_gidB"/>
    <property type="match status" value="1"/>
</dbReference>
<name>A0A4R2BAE7_9BACI</name>
<evidence type="ECO:0000256" key="1">
    <source>
        <dbReference type="ARBA" id="ARBA00022490"/>
    </source>
</evidence>
<evidence type="ECO:0000256" key="7">
    <source>
        <dbReference type="SAM" id="MobiDB-lite"/>
    </source>
</evidence>
<feature type="binding site" evidence="6">
    <location>
        <position position="78"/>
    </location>
    <ligand>
        <name>S-adenosyl-L-methionine</name>
        <dbReference type="ChEBI" id="CHEBI:59789"/>
    </ligand>
</feature>
<accession>A0A4R2BAE7</accession>
<dbReference type="InterPro" id="IPR029063">
    <property type="entry name" value="SAM-dependent_MTases_sf"/>
</dbReference>
<dbReference type="GO" id="GO:0070043">
    <property type="term" value="F:rRNA (guanine-N7-)-methyltransferase activity"/>
    <property type="evidence" value="ECO:0007669"/>
    <property type="project" value="UniProtKB-UniRule"/>
</dbReference>
<dbReference type="RefSeq" id="WP_132007768.1">
    <property type="nucleotide sequence ID" value="NZ_JABUHM010000007.1"/>
</dbReference>
<gene>
    <name evidence="6" type="primary">rsmG</name>
    <name evidence="8" type="ORF">EV146_10817</name>
</gene>
<dbReference type="HAMAP" id="MF_00074">
    <property type="entry name" value="16SrRNA_methyltr_G"/>
    <property type="match status" value="1"/>
</dbReference>
<comment type="caution">
    <text evidence="6">Lacks conserved residue(s) required for the propagation of feature annotation.</text>
</comment>
<evidence type="ECO:0000256" key="2">
    <source>
        <dbReference type="ARBA" id="ARBA00022552"/>
    </source>
</evidence>
<comment type="similarity">
    <text evidence="6">Belongs to the methyltransferase superfamily. RNA methyltransferase RsmG family.</text>
</comment>
<keyword evidence="4 6" id="KW-0808">Transferase</keyword>
<dbReference type="EC" id="2.1.1.-" evidence="6"/>
<comment type="caution">
    <text evidence="8">The sequence shown here is derived from an EMBL/GenBank/DDBJ whole genome shotgun (WGS) entry which is preliminary data.</text>
</comment>
<dbReference type="PANTHER" id="PTHR31760:SF0">
    <property type="entry name" value="S-ADENOSYL-L-METHIONINE-DEPENDENT METHYLTRANSFERASES SUPERFAMILY PROTEIN"/>
    <property type="match status" value="1"/>
</dbReference>
<feature type="binding site" evidence="6">
    <location>
        <begin position="129"/>
        <end position="130"/>
    </location>
    <ligand>
        <name>S-adenosyl-L-methionine</name>
        <dbReference type="ChEBI" id="CHEBI:59789"/>
    </ligand>
</feature>
<keyword evidence="9" id="KW-1185">Reference proteome</keyword>
<dbReference type="FunFam" id="3.40.50.150:FF:000041">
    <property type="entry name" value="Ribosomal RNA small subunit methyltransferase G"/>
    <property type="match status" value="1"/>
</dbReference>
<dbReference type="Proteomes" id="UP000295689">
    <property type="component" value="Unassembled WGS sequence"/>
</dbReference>
<evidence type="ECO:0000313" key="9">
    <source>
        <dbReference type="Proteomes" id="UP000295689"/>
    </source>
</evidence>
<dbReference type="PIRSF" id="PIRSF003078">
    <property type="entry name" value="GidB"/>
    <property type="match status" value="1"/>
</dbReference>
<dbReference type="EMBL" id="SLVV01000008">
    <property type="protein sequence ID" value="TCN23918.1"/>
    <property type="molecule type" value="Genomic_DNA"/>
</dbReference>
<dbReference type="SUPFAM" id="SSF53335">
    <property type="entry name" value="S-adenosyl-L-methionine-dependent methyltransferases"/>
    <property type="match status" value="1"/>
</dbReference>
<comment type="subcellular location">
    <subcellularLocation>
        <location evidence="6">Cytoplasm</location>
    </subcellularLocation>
</comment>
<feature type="binding site" evidence="6">
    <location>
        <position position="83"/>
    </location>
    <ligand>
        <name>S-adenosyl-L-methionine</name>
        <dbReference type="ChEBI" id="CHEBI:59789"/>
    </ligand>
</feature>
<evidence type="ECO:0000256" key="3">
    <source>
        <dbReference type="ARBA" id="ARBA00022603"/>
    </source>
</evidence>
<comment type="function">
    <text evidence="6">Specifically methylates the N7 position of guanine in position 535 of 16S rRNA.</text>
</comment>
<dbReference type="PANTHER" id="PTHR31760">
    <property type="entry name" value="S-ADENOSYL-L-METHIONINE-DEPENDENT METHYLTRANSFERASES SUPERFAMILY PROTEIN"/>
    <property type="match status" value="1"/>
</dbReference>
<dbReference type="Gene3D" id="3.40.50.150">
    <property type="entry name" value="Vaccinia Virus protein VP39"/>
    <property type="match status" value="1"/>
</dbReference>
<keyword evidence="2 6" id="KW-0698">rRNA processing</keyword>
<feature type="binding site" evidence="6">
    <location>
        <position position="148"/>
    </location>
    <ligand>
        <name>S-adenosyl-L-methionine</name>
        <dbReference type="ChEBI" id="CHEBI:59789"/>
    </ligand>
</feature>
<feature type="region of interest" description="Disordered" evidence="7">
    <location>
        <begin position="217"/>
        <end position="239"/>
    </location>
</feature>
<keyword evidence="1 6" id="KW-0963">Cytoplasm</keyword>
<dbReference type="GO" id="GO:0005829">
    <property type="term" value="C:cytosol"/>
    <property type="evidence" value="ECO:0007669"/>
    <property type="project" value="TreeGrafter"/>
</dbReference>
<reference evidence="8 9" key="1">
    <citation type="journal article" date="2015" name="Stand. Genomic Sci.">
        <title>Genomic Encyclopedia of Bacterial and Archaeal Type Strains, Phase III: the genomes of soil and plant-associated and newly described type strains.</title>
        <authorList>
            <person name="Whitman W.B."/>
            <person name="Woyke T."/>
            <person name="Klenk H.P."/>
            <person name="Zhou Y."/>
            <person name="Lilburn T.G."/>
            <person name="Beck B.J."/>
            <person name="De Vos P."/>
            <person name="Vandamme P."/>
            <person name="Eisen J.A."/>
            <person name="Garrity G."/>
            <person name="Hugenholtz P."/>
            <person name="Kyrpides N.C."/>
        </authorList>
    </citation>
    <scope>NUCLEOTIDE SEQUENCE [LARGE SCALE GENOMIC DNA]</scope>
    <source>
        <strain evidence="8 9">CV53</strain>
    </source>
</reference>
<evidence type="ECO:0000313" key="8">
    <source>
        <dbReference type="EMBL" id="TCN23918.1"/>
    </source>
</evidence>
<evidence type="ECO:0000256" key="6">
    <source>
        <dbReference type="HAMAP-Rule" id="MF_00074"/>
    </source>
</evidence>
<organism evidence="8 9">
    <name type="scientific">Mesobacillus foraminis</name>
    <dbReference type="NCBI Taxonomy" id="279826"/>
    <lineage>
        <taxon>Bacteria</taxon>
        <taxon>Bacillati</taxon>
        <taxon>Bacillota</taxon>
        <taxon>Bacilli</taxon>
        <taxon>Bacillales</taxon>
        <taxon>Bacillaceae</taxon>
        <taxon>Mesobacillus</taxon>
    </lineage>
</organism>
<evidence type="ECO:0000256" key="4">
    <source>
        <dbReference type="ARBA" id="ARBA00022679"/>
    </source>
</evidence>
<dbReference type="InterPro" id="IPR003682">
    <property type="entry name" value="rRNA_ssu_MeTfrase_G"/>
</dbReference>
<evidence type="ECO:0000256" key="5">
    <source>
        <dbReference type="ARBA" id="ARBA00022691"/>
    </source>
</evidence>
<sequence length="239" mass="27047">MNPDQFQAALAEKGIILSERQMEQYEIYYKTLVEWNEKMNLTAITEKEDVFLKHFYDSVSAAFYFDFKEKPFAICDVGAGAGFPSIPLKIAFPKLQITIVDSLNKRITFLEHLARVLQLENTHFIHDRAETFGQNSVYREKYEIVMARAVARMSVLSELCLPIVQVGGTFIAMKGAQADEELQGGKKALKVLGGELKGIHSFTLPVEESERNILIISKEKKTPKQYPRKAGTPNKSPIE</sequence>
<dbReference type="Pfam" id="PF02527">
    <property type="entry name" value="GidB"/>
    <property type="match status" value="1"/>
</dbReference>
<keyword evidence="5 6" id="KW-0949">S-adenosyl-L-methionine</keyword>